<organism evidence="1">
    <name type="scientific">Arundo donax</name>
    <name type="common">Giant reed</name>
    <name type="synonym">Donax arundinaceus</name>
    <dbReference type="NCBI Taxonomy" id="35708"/>
    <lineage>
        <taxon>Eukaryota</taxon>
        <taxon>Viridiplantae</taxon>
        <taxon>Streptophyta</taxon>
        <taxon>Embryophyta</taxon>
        <taxon>Tracheophyta</taxon>
        <taxon>Spermatophyta</taxon>
        <taxon>Magnoliopsida</taxon>
        <taxon>Liliopsida</taxon>
        <taxon>Poales</taxon>
        <taxon>Poaceae</taxon>
        <taxon>PACMAD clade</taxon>
        <taxon>Arundinoideae</taxon>
        <taxon>Arundineae</taxon>
        <taxon>Arundo</taxon>
    </lineage>
</organism>
<dbReference type="AlphaFoldDB" id="A0A0A9A446"/>
<accession>A0A0A9A446</accession>
<sequence length="54" mass="6448">MLREGVDRSQYTTEKKQKRFCIRLNRIYCEAMKKPKHGTQANIFHNIHSIVNTN</sequence>
<reference evidence="1" key="2">
    <citation type="journal article" date="2015" name="Data Brief">
        <title>Shoot transcriptome of the giant reed, Arundo donax.</title>
        <authorList>
            <person name="Barrero R.A."/>
            <person name="Guerrero F.D."/>
            <person name="Moolhuijzen P."/>
            <person name="Goolsby J.A."/>
            <person name="Tidwell J."/>
            <person name="Bellgard S.E."/>
            <person name="Bellgard M.I."/>
        </authorList>
    </citation>
    <scope>NUCLEOTIDE SEQUENCE</scope>
    <source>
        <tissue evidence="1">Shoot tissue taken approximately 20 cm above the soil surface</tissue>
    </source>
</reference>
<name>A0A0A9A446_ARUDO</name>
<evidence type="ECO:0000313" key="1">
    <source>
        <dbReference type="EMBL" id="JAD44688.1"/>
    </source>
</evidence>
<protein>
    <submittedName>
        <fullName evidence="1">Uncharacterized protein</fullName>
    </submittedName>
</protein>
<reference evidence="1" key="1">
    <citation type="submission" date="2014-09" db="EMBL/GenBank/DDBJ databases">
        <authorList>
            <person name="Magalhaes I.L.F."/>
            <person name="Oliveira U."/>
            <person name="Santos F.R."/>
            <person name="Vidigal T.H.D.A."/>
            <person name="Brescovit A.D."/>
            <person name="Santos A.J."/>
        </authorList>
    </citation>
    <scope>NUCLEOTIDE SEQUENCE</scope>
    <source>
        <tissue evidence="1">Shoot tissue taken approximately 20 cm above the soil surface</tissue>
    </source>
</reference>
<dbReference type="EMBL" id="GBRH01253207">
    <property type="protein sequence ID" value="JAD44688.1"/>
    <property type="molecule type" value="Transcribed_RNA"/>
</dbReference>
<proteinExistence type="predicted"/>